<evidence type="ECO:0000256" key="2">
    <source>
        <dbReference type="ARBA" id="ARBA00022475"/>
    </source>
</evidence>
<dbReference type="AlphaFoldDB" id="E6MFC3"/>
<dbReference type="InterPro" id="IPR002797">
    <property type="entry name" value="Polysacc_synth"/>
</dbReference>
<evidence type="ECO:0000313" key="7">
    <source>
        <dbReference type="EMBL" id="EFV02283.1"/>
    </source>
</evidence>
<evidence type="ECO:0000256" key="3">
    <source>
        <dbReference type="ARBA" id="ARBA00022692"/>
    </source>
</evidence>
<protein>
    <submittedName>
        <fullName evidence="7">Polysaccharide biosynthesis protein</fullName>
    </submittedName>
</protein>
<keyword evidence="2" id="KW-1003">Cell membrane</keyword>
<dbReference type="Pfam" id="PF01943">
    <property type="entry name" value="Polysacc_synt"/>
    <property type="match status" value="1"/>
</dbReference>
<name>E6MFC3_9FIRM</name>
<keyword evidence="5 6" id="KW-0472">Membrane</keyword>
<feature type="transmembrane region" description="Helical" evidence="6">
    <location>
        <begin position="417"/>
        <end position="437"/>
    </location>
</feature>
<feature type="transmembrane region" description="Helical" evidence="6">
    <location>
        <begin position="443"/>
        <end position="464"/>
    </location>
</feature>
<dbReference type="HOGENOM" id="CLU_022017_0_0_9"/>
<keyword evidence="3 6" id="KW-0812">Transmembrane</keyword>
<feature type="transmembrane region" description="Helical" evidence="6">
    <location>
        <begin position="118"/>
        <end position="137"/>
    </location>
</feature>
<evidence type="ECO:0000256" key="4">
    <source>
        <dbReference type="ARBA" id="ARBA00022989"/>
    </source>
</evidence>
<dbReference type="RefSeq" id="WP_006598130.1">
    <property type="nucleotide sequence ID" value="NZ_GL622359.1"/>
</dbReference>
<keyword evidence="8" id="KW-1185">Reference proteome</keyword>
<feature type="transmembrane region" description="Helical" evidence="6">
    <location>
        <begin position="384"/>
        <end position="405"/>
    </location>
</feature>
<feature type="transmembrane region" description="Helical" evidence="6">
    <location>
        <begin position="88"/>
        <end position="112"/>
    </location>
</feature>
<organism evidence="7 8">
    <name type="scientific">Pseudoramibacter alactolyticus ATCC 23263</name>
    <dbReference type="NCBI Taxonomy" id="887929"/>
    <lineage>
        <taxon>Bacteria</taxon>
        <taxon>Bacillati</taxon>
        <taxon>Bacillota</taxon>
        <taxon>Clostridia</taxon>
        <taxon>Eubacteriales</taxon>
        <taxon>Eubacteriaceae</taxon>
        <taxon>Pseudoramibacter</taxon>
    </lineage>
</organism>
<dbReference type="OrthoDB" id="9815702at2"/>
<comment type="caution">
    <text evidence="7">The sequence shown here is derived from an EMBL/GenBank/DDBJ whole genome shotgun (WGS) entry which is preliminary data.</text>
</comment>
<feature type="transmembrane region" description="Helical" evidence="6">
    <location>
        <begin position="171"/>
        <end position="191"/>
    </location>
</feature>
<evidence type="ECO:0000256" key="1">
    <source>
        <dbReference type="ARBA" id="ARBA00004651"/>
    </source>
</evidence>
<dbReference type="STRING" id="887929.HMP0721_0706"/>
<feature type="transmembrane region" description="Helical" evidence="6">
    <location>
        <begin position="44"/>
        <end position="67"/>
    </location>
</feature>
<dbReference type="eggNOG" id="COG2244">
    <property type="taxonomic scope" value="Bacteria"/>
</dbReference>
<accession>E6MFC3</accession>
<feature type="transmembrane region" description="Helical" evidence="6">
    <location>
        <begin position="291"/>
        <end position="311"/>
    </location>
</feature>
<feature type="transmembrane region" description="Helical" evidence="6">
    <location>
        <begin position="250"/>
        <end position="270"/>
    </location>
</feature>
<feature type="transmembrane region" description="Helical" evidence="6">
    <location>
        <begin position="211"/>
        <end position="230"/>
    </location>
</feature>
<gene>
    <name evidence="7" type="ORF">HMP0721_0706</name>
</gene>
<feature type="transmembrane region" description="Helical" evidence="6">
    <location>
        <begin position="331"/>
        <end position="351"/>
    </location>
</feature>
<evidence type="ECO:0000256" key="5">
    <source>
        <dbReference type="ARBA" id="ARBA00023136"/>
    </source>
</evidence>
<dbReference type="EMBL" id="AEQN01000011">
    <property type="protein sequence ID" value="EFV02283.1"/>
    <property type="molecule type" value="Genomic_DNA"/>
</dbReference>
<evidence type="ECO:0000256" key="6">
    <source>
        <dbReference type="SAM" id="Phobius"/>
    </source>
</evidence>
<comment type="subcellular location">
    <subcellularLocation>
        <location evidence="1">Cell membrane</location>
        <topology evidence="1">Multi-pass membrane protein</topology>
    </subcellularLocation>
</comment>
<dbReference type="InterPro" id="IPR050833">
    <property type="entry name" value="Poly_Biosynth_Transport"/>
</dbReference>
<feature type="transmembrane region" description="Helical" evidence="6">
    <location>
        <begin position="358"/>
        <end position="378"/>
    </location>
</feature>
<dbReference type="PANTHER" id="PTHR30250:SF11">
    <property type="entry name" value="O-ANTIGEN TRANSPORTER-RELATED"/>
    <property type="match status" value="1"/>
</dbReference>
<feature type="transmembrane region" description="Helical" evidence="6">
    <location>
        <begin position="144"/>
        <end position="165"/>
    </location>
</feature>
<dbReference type="CDD" id="cd13128">
    <property type="entry name" value="MATE_Wzx_like"/>
    <property type="match status" value="1"/>
</dbReference>
<dbReference type="PANTHER" id="PTHR30250">
    <property type="entry name" value="PST FAMILY PREDICTED COLANIC ACID TRANSPORTER"/>
    <property type="match status" value="1"/>
</dbReference>
<dbReference type="Proteomes" id="UP000004754">
    <property type="component" value="Unassembled WGS sequence"/>
</dbReference>
<sequence length="487" mass="54527">MPKQKSIKKNFLMNAILMMSQFIFPLITFPYVSRILLPAGTGKVAFATSLIMYFTMFAQLGIPTYGIRKCAQVRDDKMALTRVVHELFFINLLMSIISYGILFGALAVVPRLQGDRTLYLIVSLNIIFQCIGIEWMYKGLEQYTYITVRSIIFKFIALIGMFAFIHVKSDYVIYGGISIFAASASQLLNFINARRYIYFRPVGSYRLKRHLKAVFVFFAMAVATTIYTNLDTVMLKFMKTDTDVGYYNAAVRIKTILVSVVTSLGTVLLPRASYYVKNGEMAEFKRIAAKALNFVFIIATPLMLYFIFFARQGIFLLSGSAYGGAIEPMQLIMPTLLFIGLTNILGLQMLVPLGKEKVVLYSEIAGALVDLVVNWLLIPKMASSGAAIGTVAAELMVLIVQFWALRKEVAPLFKQIQYYKIAIALALGSAASLWVSRLGFGNFVTLVISAVLFMGVYAAAMFVMKEPLAREMLQVIIGKVWKNKKVD</sequence>
<evidence type="ECO:0000313" key="8">
    <source>
        <dbReference type="Proteomes" id="UP000004754"/>
    </source>
</evidence>
<keyword evidence="4 6" id="KW-1133">Transmembrane helix</keyword>
<proteinExistence type="predicted"/>
<dbReference type="GO" id="GO:0005886">
    <property type="term" value="C:plasma membrane"/>
    <property type="evidence" value="ECO:0007669"/>
    <property type="project" value="UniProtKB-SubCell"/>
</dbReference>
<feature type="transmembrane region" description="Helical" evidence="6">
    <location>
        <begin position="12"/>
        <end position="32"/>
    </location>
</feature>
<reference evidence="7 8" key="1">
    <citation type="submission" date="2010-12" db="EMBL/GenBank/DDBJ databases">
        <authorList>
            <person name="Muzny D."/>
            <person name="Qin X."/>
            <person name="Deng J."/>
            <person name="Jiang H."/>
            <person name="Liu Y."/>
            <person name="Qu J."/>
            <person name="Song X.-Z."/>
            <person name="Zhang L."/>
            <person name="Thornton R."/>
            <person name="Coyle M."/>
            <person name="Francisco L."/>
            <person name="Jackson L."/>
            <person name="Javaid M."/>
            <person name="Korchina V."/>
            <person name="Kovar C."/>
            <person name="Mata R."/>
            <person name="Mathew T."/>
            <person name="Ngo R."/>
            <person name="Nguyen L."/>
            <person name="Nguyen N."/>
            <person name="Okwuonu G."/>
            <person name="Ongeri F."/>
            <person name="Pham C."/>
            <person name="Simmons D."/>
            <person name="Wilczek-Boney K."/>
            <person name="Hale W."/>
            <person name="Jakkamsetti A."/>
            <person name="Pham P."/>
            <person name="Ruth R."/>
            <person name="San Lucas F."/>
            <person name="Warren J."/>
            <person name="Zhang J."/>
            <person name="Zhao Z."/>
            <person name="Zhou C."/>
            <person name="Zhu D."/>
            <person name="Lee S."/>
            <person name="Bess C."/>
            <person name="Blankenburg K."/>
            <person name="Forbes L."/>
            <person name="Fu Q."/>
            <person name="Gubbala S."/>
            <person name="Hirani K."/>
            <person name="Jayaseelan J.C."/>
            <person name="Lara F."/>
            <person name="Munidasa M."/>
            <person name="Palculict T."/>
            <person name="Patil S."/>
            <person name="Pu L.-L."/>
            <person name="Saada N."/>
            <person name="Tang L."/>
            <person name="Weissenberger G."/>
            <person name="Zhu Y."/>
            <person name="Hemphill L."/>
            <person name="Shang Y."/>
            <person name="Youmans B."/>
            <person name="Ayvaz T."/>
            <person name="Ross M."/>
            <person name="Santibanez J."/>
            <person name="Aqrawi P."/>
            <person name="Gross S."/>
            <person name="Joshi V."/>
            <person name="Fowler G."/>
            <person name="Nazareth L."/>
            <person name="Reid J."/>
            <person name="Worley K."/>
            <person name="Petrosino J."/>
            <person name="Highlander S."/>
            <person name="Gibbs R."/>
        </authorList>
    </citation>
    <scope>NUCLEOTIDE SEQUENCE [LARGE SCALE GENOMIC DNA]</scope>
    <source>
        <strain evidence="7 8">ATCC 23263</strain>
    </source>
</reference>